<evidence type="ECO:0000313" key="2">
    <source>
        <dbReference type="EMBL" id="JAE12775.1"/>
    </source>
</evidence>
<reference evidence="2" key="1">
    <citation type="submission" date="2014-09" db="EMBL/GenBank/DDBJ databases">
        <authorList>
            <person name="Magalhaes I.L.F."/>
            <person name="Oliveira U."/>
            <person name="Santos F.R."/>
            <person name="Vidigal T.H.D.A."/>
            <person name="Brescovit A.D."/>
            <person name="Santos A.J."/>
        </authorList>
    </citation>
    <scope>NUCLEOTIDE SEQUENCE</scope>
    <source>
        <tissue evidence="2">Shoot tissue taken approximately 20 cm above the soil surface</tissue>
    </source>
</reference>
<accession>A0A0A9FIB9</accession>
<organism evidence="2">
    <name type="scientific">Arundo donax</name>
    <name type="common">Giant reed</name>
    <name type="synonym">Donax arundinaceus</name>
    <dbReference type="NCBI Taxonomy" id="35708"/>
    <lineage>
        <taxon>Eukaryota</taxon>
        <taxon>Viridiplantae</taxon>
        <taxon>Streptophyta</taxon>
        <taxon>Embryophyta</taxon>
        <taxon>Tracheophyta</taxon>
        <taxon>Spermatophyta</taxon>
        <taxon>Magnoliopsida</taxon>
        <taxon>Liliopsida</taxon>
        <taxon>Poales</taxon>
        <taxon>Poaceae</taxon>
        <taxon>PACMAD clade</taxon>
        <taxon>Arundinoideae</taxon>
        <taxon>Arundineae</taxon>
        <taxon>Arundo</taxon>
    </lineage>
</organism>
<protein>
    <submittedName>
        <fullName evidence="2">Uncharacterized protein</fullName>
    </submittedName>
</protein>
<dbReference type="AlphaFoldDB" id="A0A0A9FIB9"/>
<keyword evidence="1" id="KW-0812">Transmembrane</keyword>
<sequence length="60" mass="7051">MAVFIYVRYLLSPTFFPFILSAWMWWSICDVVMCCELAVVCEDGAYLCYDIIYRTDDDAC</sequence>
<evidence type="ECO:0000256" key="1">
    <source>
        <dbReference type="SAM" id="Phobius"/>
    </source>
</evidence>
<feature type="transmembrane region" description="Helical" evidence="1">
    <location>
        <begin position="7"/>
        <end position="26"/>
    </location>
</feature>
<reference evidence="2" key="2">
    <citation type="journal article" date="2015" name="Data Brief">
        <title>Shoot transcriptome of the giant reed, Arundo donax.</title>
        <authorList>
            <person name="Barrero R.A."/>
            <person name="Guerrero F.D."/>
            <person name="Moolhuijzen P."/>
            <person name="Goolsby J.A."/>
            <person name="Tidwell J."/>
            <person name="Bellgard S.E."/>
            <person name="Bellgard M.I."/>
        </authorList>
    </citation>
    <scope>NUCLEOTIDE SEQUENCE</scope>
    <source>
        <tissue evidence="2">Shoot tissue taken approximately 20 cm above the soil surface</tissue>
    </source>
</reference>
<proteinExistence type="predicted"/>
<name>A0A0A9FIB9_ARUDO</name>
<keyword evidence="1" id="KW-0472">Membrane</keyword>
<dbReference type="EMBL" id="GBRH01185121">
    <property type="protein sequence ID" value="JAE12775.1"/>
    <property type="molecule type" value="Transcribed_RNA"/>
</dbReference>
<keyword evidence="1" id="KW-1133">Transmembrane helix</keyword>